<dbReference type="PANTHER" id="PTHR43794:SF11">
    <property type="entry name" value="AMIDOHYDROLASE-RELATED DOMAIN-CONTAINING PROTEIN"/>
    <property type="match status" value="1"/>
</dbReference>
<reference evidence="6" key="1">
    <citation type="submission" date="2023-02" db="EMBL/GenBank/DDBJ databases">
        <title>The sequence of Aeromonas allosaccharophila K520.</title>
        <authorList>
            <person name="Luo X."/>
        </authorList>
    </citation>
    <scope>NUCLEOTIDE SEQUENCE</scope>
    <source>
        <strain evidence="6">K520</strain>
    </source>
</reference>
<evidence type="ECO:0000256" key="3">
    <source>
        <dbReference type="ARBA" id="ARBA00022801"/>
    </source>
</evidence>
<evidence type="ECO:0000313" key="7">
    <source>
        <dbReference type="Proteomes" id="UP001213721"/>
    </source>
</evidence>
<proteinExistence type="inferred from homology"/>
<dbReference type="InterPro" id="IPR032466">
    <property type="entry name" value="Metal_Hydrolase"/>
</dbReference>
<gene>
    <name evidence="6" type="ORF">PYU98_13945</name>
</gene>
<keyword evidence="3 6" id="KW-0378">Hydrolase</keyword>
<dbReference type="InterPro" id="IPR011059">
    <property type="entry name" value="Metal-dep_hydrolase_composite"/>
</dbReference>
<accession>A0AAX3NSA3</accession>
<dbReference type="InterPro" id="IPR006680">
    <property type="entry name" value="Amidohydro-rel"/>
</dbReference>
<dbReference type="CDD" id="cd01298">
    <property type="entry name" value="ATZ_TRZ_like"/>
    <property type="match status" value="1"/>
</dbReference>
<dbReference type="SUPFAM" id="SSF51338">
    <property type="entry name" value="Composite domain of metallo-dependent hydrolases"/>
    <property type="match status" value="1"/>
</dbReference>
<dbReference type="Proteomes" id="UP001213721">
    <property type="component" value="Chromosome"/>
</dbReference>
<dbReference type="GO" id="GO:0019239">
    <property type="term" value="F:deaminase activity"/>
    <property type="evidence" value="ECO:0007669"/>
    <property type="project" value="UniProtKB-ARBA"/>
</dbReference>
<keyword evidence="2" id="KW-0479">Metal-binding</keyword>
<dbReference type="NCBIfam" id="NF006055">
    <property type="entry name" value="PRK08203.1"/>
    <property type="match status" value="1"/>
</dbReference>
<dbReference type="Gene3D" id="2.30.40.10">
    <property type="entry name" value="Urease, subunit C, domain 1"/>
    <property type="match status" value="1"/>
</dbReference>
<keyword evidence="4" id="KW-0862">Zinc</keyword>
<dbReference type="GO" id="GO:0102127">
    <property type="term" value="F:8-oxoguanine deaminase activity"/>
    <property type="evidence" value="ECO:0007669"/>
    <property type="project" value="UniProtKB-EC"/>
</dbReference>
<name>A0AAX3NSA3_9GAMM</name>
<protein>
    <submittedName>
        <fullName evidence="6">8-oxoguanine deaminase</fullName>
        <ecNumber evidence="6">3.5.4.32</ecNumber>
    </submittedName>
</protein>
<dbReference type="InterPro" id="IPR050287">
    <property type="entry name" value="MTA/SAH_deaminase"/>
</dbReference>
<dbReference type="PANTHER" id="PTHR43794">
    <property type="entry name" value="AMINOHYDROLASE SSNA-RELATED"/>
    <property type="match status" value="1"/>
</dbReference>
<feature type="domain" description="Amidohydrolase-related" evidence="5">
    <location>
        <begin position="57"/>
        <end position="422"/>
    </location>
</feature>
<dbReference type="Gene3D" id="3.20.20.140">
    <property type="entry name" value="Metal-dependent hydrolases"/>
    <property type="match status" value="1"/>
</dbReference>
<sequence length="451" mass="49127">MSATRIWIKNPLATFTPEAVDGRGGLVIENNLISEVLAAGQQPARPCDQLFDARDHVVLPGLINTHHHFYQTLTRAWGPVVNQPLFPWLKTLYPVWARLTPDALALASKVAMAELLLSGCTTAADHHYLFPRGMEESIDIQVETVRELGMRAMLTRGSMSLGEDDGGLPPRHTVQGQQQILDDSLRLVRQCHQRGAGAQIQIALAPCSPFSVTEEIMVESAKLAAELDVRLHTHLVETLDEEAFCLERFGLRTVDYLEKVGWLGDRTWLAHGIHFNPDEIARLGAAGTGVCHCPVSNMRLASGICPTLDLEAAGAPVGLGVDGSASNDASNLMQEARQALYLQRLRYGAERITPRKVLEWATRGSAKLLGRGDLGELLPGKQADLALFKLDDLRFSGSHDPIAALILCGADRADRVMVGGKWRVVDGAIEGLDIERLIARHKLAAAALVRG</sequence>
<dbReference type="GO" id="GO:0046872">
    <property type="term" value="F:metal ion binding"/>
    <property type="evidence" value="ECO:0007669"/>
    <property type="project" value="UniProtKB-KW"/>
</dbReference>
<dbReference type="FunFam" id="3.20.20.140:FF:000014">
    <property type="entry name" value="5-methylthioadenosine/S-adenosylhomocysteine deaminase"/>
    <property type="match status" value="1"/>
</dbReference>
<evidence type="ECO:0000256" key="2">
    <source>
        <dbReference type="ARBA" id="ARBA00022723"/>
    </source>
</evidence>
<dbReference type="EMBL" id="CP118988">
    <property type="protein sequence ID" value="WED75053.1"/>
    <property type="molecule type" value="Genomic_DNA"/>
</dbReference>
<dbReference type="RefSeq" id="WP_275056410.1">
    <property type="nucleotide sequence ID" value="NZ_CP118988.1"/>
</dbReference>
<dbReference type="EC" id="3.5.4.32" evidence="6"/>
<evidence type="ECO:0000256" key="1">
    <source>
        <dbReference type="ARBA" id="ARBA00006745"/>
    </source>
</evidence>
<evidence type="ECO:0000259" key="5">
    <source>
        <dbReference type="Pfam" id="PF01979"/>
    </source>
</evidence>
<organism evidence="6 7">
    <name type="scientific">Aeromonas allosaccharophila</name>
    <dbReference type="NCBI Taxonomy" id="656"/>
    <lineage>
        <taxon>Bacteria</taxon>
        <taxon>Pseudomonadati</taxon>
        <taxon>Pseudomonadota</taxon>
        <taxon>Gammaproteobacteria</taxon>
        <taxon>Aeromonadales</taxon>
        <taxon>Aeromonadaceae</taxon>
        <taxon>Aeromonas</taxon>
    </lineage>
</organism>
<dbReference type="SUPFAM" id="SSF51556">
    <property type="entry name" value="Metallo-dependent hydrolases"/>
    <property type="match status" value="1"/>
</dbReference>
<evidence type="ECO:0000313" key="6">
    <source>
        <dbReference type="EMBL" id="WED75053.1"/>
    </source>
</evidence>
<dbReference type="AlphaFoldDB" id="A0AAX3NSA3"/>
<dbReference type="Pfam" id="PF01979">
    <property type="entry name" value="Amidohydro_1"/>
    <property type="match status" value="1"/>
</dbReference>
<comment type="similarity">
    <text evidence="1">Belongs to the metallo-dependent hydrolases superfamily. ATZ/TRZ family.</text>
</comment>
<evidence type="ECO:0000256" key="4">
    <source>
        <dbReference type="ARBA" id="ARBA00022833"/>
    </source>
</evidence>